<name>U1SQI4_9PSED</name>
<proteinExistence type="predicted"/>
<evidence type="ECO:0000313" key="1">
    <source>
        <dbReference type="EMBL" id="ERH48511.1"/>
    </source>
</evidence>
<gene>
    <name evidence="1" type="ORF">O204_11685</name>
</gene>
<dbReference type="AlphaFoldDB" id="U1SQI4"/>
<dbReference type="Proteomes" id="UP000016504">
    <property type="component" value="Unassembled WGS sequence"/>
</dbReference>
<protein>
    <submittedName>
        <fullName evidence="1">Uncharacterized protein</fullName>
    </submittedName>
</protein>
<sequence>MMIAPVPLLKELLGNDFAPTQIFLTALAPFIRTPWNGPYKDTKKQRIIFLQNRNIGAVF</sequence>
<comment type="caution">
    <text evidence="1">The sequence shown here is derived from an EMBL/GenBank/DDBJ whole genome shotgun (WGS) entry which is preliminary data.</text>
</comment>
<reference evidence="1 2" key="1">
    <citation type="submission" date="2013-08" db="EMBL/GenBank/DDBJ databases">
        <title>Biodegradation of aromatic compounds in biofilm forming Pseudomonas isolated from sewage sludge.</title>
        <authorList>
            <person name="Qureshi A."/>
            <person name="Ghosh S."/>
            <person name="Khardenavis A.A."/>
            <person name="Kapley A."/>
            <person name="Purohit H.J."/>
        </authorList>
    </citation>
    <scope>NUCLEOTIDE SEQUENCE [LARGE SCALE GENOMIC DNA]</scope>
    <source>
        <strain evidence="1 2">EGD-AQ6</strain>
    </source>
</reference>
<organism evidence="1 2">
    <name type="scientific">Pseudomonas simiae</name>
    <dbReference type="NCBI Taxonomy" id="321846"/>
    <lineage>
        <taxon>Bacteria</taxon>
        <taxon>Pseudomonadati</taxon>
        <taxon>Pseudomonadota</taxon>
        <taxon>Gammaproteobacteria</taxon>
        <taxon>Pseudomonadales</taxon>
        <taxon>Pseudomonadaceae</taxon>
        <taxon>Pseudomonas</taxon>
    </lineage>
</organism>
<evidence type="ECO:0000313" key="2">
    <source>
        <dbReference type="Proteomes" id="UP000016504"/>
    </source>
</evidence>
<dbReference type="EMBL" id="AVQG01000056">
    <property type="protein sequence ID" value="ERH48511.1"/>
    <property type="molecule type" value="Genomic_DNA"/>
</dbReference>
<accession>U1SQI4</accession>